<dbReference type="EMBL" id="UINC01000591">
    <property type="protein sequence ID" value="SUZ58001.1"/>
    <property type="molecule type" value="Genomic_DNA"/>
</dbReference>
<proteinExistence type="predicted"/>
<gene>
    <name evidence="1" type="ORF">METZ01_LOCUS10855</name>
</gene>
<dbReference type="AlphaFoldDB" id="A0A381NTQ1"/>
<name>A0A381NTQ1_9ZZZZ</name>
<reference evidence="1" key="1">
    <citation type="submission" date="2018-05" db="EMBL/GenBank/DDBJ databases">
        <authorList>
            <person name="Lanie J.A."/>
            <person name="Ng W.-L."/>
            <person name="Kazmierczak K.M."/>
            <person name="Andrzejewski T.M."/>
            <person name="Davidsen T.M."/>
            <person name="Wayne K.J."/>
            <person name="Tettelin H."/>
            <person name="Glass J.I."/>
            <person name="Rusch D."/>
            <person name="Podicherti R."/>
            <person name="Tsui H.-C.T."/>
            <person name="Winkler M.E."/>
        </authorList>
    </citation>
    <scope>NUCLEOTIDE SEQUENCE</scope>
</reference>
<protein>
    <submittedName>
        <fullName evidence="1">Uncharacterized protein</fullName>
    </submittedName>
</protein>
<accession>A0A381NTQ1</accession>
<sequence>MTNIIIEEKTVISEKASKRIESMFANRVEY</sequence>
<evidence type="ECO:0000313" key="1">
    <source>
        <dbReference type="EMBL" id="SUZ58001.1"/>
    </source>
</evidence>
<organism evidence="1">
    <name type="scientific">marine metagenome</name>
    <dbReference type="NCBI Taxonomy" id="408172"/>
    <lineage>
        <taxon>unclassified sequences</taxon>
        <taxon>metagenomes</taxon>
        <taxon>ecological metagenomes</taxon>
    </lineage>
</organism>